<dbReference type="Proteomes" id="UP000012073">
    <property type="component" value="Unassembled WGS sequence"/>
</dbReference>
<dbReference type="AlphaFoldDB" id="R7QJ15"/>
<reference evidence="3" key="1">
    <citation type="journal article" date="2013" name="Proc. Natl. Acad. Sci. U.S.A.">
        <title>Genome structure and metabolic features in the red seaweed Chondrus crispus shed light on evolution of the Archaeplastida.</title>
        <authorList>
            <person name="Collen J."/>
            <person name="Porcel B."/>
            <person name="Carre W."/>
            <person name="Ball S.G."/>
            <person name="Chaparro C."/>
            <person name="Tonon T."/>
            <person name="Barbeyron T."/>
            <person name="Michel G."/>
            <person name="Noel B."/>
            <person name="Valentin K."/>
            <person name="Elias M."/>
            <person name="Artiguenave F."/>
            <person name="Arun A."/>
            <person name="Aury J.M."/>
            <person name="Barbosa-Neto J.F."/>
            <person name="Bothwell J.H."/>
            <person name="Bouget F.Y."/>
            <person name="Brillet L."/>
            <person name="Cabello-Hurtado F."/>
            <person name="Capella-Gutierrez S."/>
            <person name="Charrier B."/>
            <person name="Cladiere L."/>
            <person name="Cock J.M."/>
            <person name="Coelho S.M."/>
            <person name="Colleoni C."/>
            <person name="Czjzek M."/>
            <person name="Da Silva C."/>
            <person name="Delage L."/>
            <person name="Denoeud F."/>
            <person name="Deschamps P."/>
            <person name="Dittami S.M."/>
            <person name="Gabaldon T."/>
            <person name="Gachon C.M."/>
            <person name="Groisillier A."/>
            <person name="Herve C."/>
            <person name="Jabbari K."/>
            <person name="Katinka M."/>
            <person name="Kloareg B."/>
            <person name="Kowalczyk N."/>
            <person name="Labadie K."/>
            <person name="Leblanc C."/>
            <person name="Lopez P.J."/>
            <person name="McLachlan D.H."/>
            <person name="Meslet-Cladiere L."/>
            <person name="Moustafa A."/>
            <person name="Nehr Z."/>
            <person name="Nyvall Collen P."/>
            <person name="Panaud O."/>
            <person name="Partensky F."/>
            <person name="Poulain J."/>
            <person name="Rensing S.A."/>
            <person name="Rousvoal S."/>
            <person name="Samson G."/>
            <person name="Symeonidi A."/>
            <person name="Weissenbach J."/>
            <person name="Zambounis A."/>
            <person name="Wincker P."/>
            <person name="Boyen C."/>
        </authorList>
    </citation>
    <scope>NUCLEOTIDE SEQUENCE [LARGE SCALE GENOMIC DNA]</scope>
    <source>
        <strain evidence="3">cv. Stackhouse</strain>
    </source>
</reference>
<dbReference type="KEGG" id="ccp:CHC_T00001030001"/>
<gene>
    <name evidence="2" type="ORF">CHC_T00001030001</name>
</gene>
<feature type="compositionally biased region" description="Low complexity" evidence="1">
    <location>
        <begin position="33"/>
        <end position="45"/>
    </location>
</feature>
<name>R7QJ15_CHOCR</name>
<feature type="region of interest" description="Disordered" evidence="1">
    <location>
        <begin position="1"/>
        <end position="50"/>
    </location>
</feature>
<dbReference type="GeneID" id="17326088"/>
<organism evidence="2 3">
    <name type="scientific">Chondrus crispus</name>
    <name type="common">Carrageen Irish moss</name>
    <name type="synonym">Polymorpha crispa</name>
    <dbReference type="NCBI Taxonomy" id="2769"/>
    <lineage>
        <taxon>Eukaryota</taxon>
        <taxon>Rhodophyta</taxon>
        <taxon>Florideophyceae</taxon>
        <taxon>Rhodymeniophycidae</taxon>
        <taxon>Gigartinales</taxon>
        <taxon>Gigartinaceae</taxon>
        <taxon>Chondrus</taxon>
    </lineage>
</organism>
<protein>
    <submittedName>
        <fullName evidence="2">Uncharacterized protein</fullName>
    </submittedName>
</protein>
<dbReference type="EMBL" id="HG001934">
    <property type="protein sequence ID" value="CDF38477.1"/>
    <property type="molecule type" value="Genomic_DNA"/>
</dbReference>
<proteinExistence type="predicted"/>
<evidence type="ECO:0000256" key="1">
    <source>
        <dbReference type="SAM" id="MobiDB-lite"/>
    </source>
</evidence>
<evidence type="ECO:0000313" key="3">
    <source>
        <dbReference type="Proteomes" id="UP000012073"/>
    </source>
</evidence>
<evidence type="ECO:0000313" key="2">
    <source>
        <dbReference type="EMBL" id="CDF38477.1"/>
    </source>
</evidence>
<sequence>MAIRLAPPGAPPFPSPPSRFPPFLSRSPPPTTPSSSLKGTSSKPSTVNKTHTRSLVLPPFFVHVQVCEMYCRRDFTIHVYITFQEILSWSLTGFHLL</sequence>
<feature type="compositionally biased region" description="Pro residues" evidence="1">
    <location>
        <begin position="8"/>
        <end position="20"/>
    </location>
</feature>
<dbReference type="RefSeq" id="XP_005718370.1">
    <property type="nucleotide sequence ID" value="XM_005718313.1"/>
</dbReference>
<accession>R7QJ15</accession>
<keyword evidence="3" id="KW-1185">Reference proteome</keyword>
<dbReference type="Gramene" id="CDF38477">
    <property type="protein sequence ID" value="CDF38477"/>
    <property type="gene ID" value="CHC_T00001030001"/>
</dbReference>